<dbReference type="EMBL" id="AYZJ01000008">
    <property type="protein sequence ID" value="KRN25640.1"/>
    <property type="molecule type" value="Genomic_DNA"/>
</dbReference>
<proteinExistence type="predicted"/>
<accession>A0A0R2FB83</accession>
<sequence length="81" mass="9174">MSKILGRPIFYSKPSLLKFRRTMLQRGTKKDFVNVMVMLYLITQMGNAKQITQDLPNYLGRPAHSVADFIAANEALFAPAK</sequence>
<comment type="caution">
    <text evidence="1">The sequence shown here is derived from an EMBL/GenBank/DDBJ whole genome shotgun (WGS) entry which is preliminary data.</text>
</comment>
<dbReference type="STRING" id="1423730.FC75_GL000178"/>
<dbReference type="Gene3D" id="3.90.25.10">
    <property type="entry name" value="UDP-galactose 4-epimerase, domain 1"/>
    <property type="match status" value="1"/>
</dbReference>
<dbReference type="AlphaFoldDB" id="A0A0R2FB83"/>
<dbReference type="Proteomes" id="UP000050865">
    <property type="component" value="Unassembled WGS sequence"/>
</dbReference>
<gene>
    <name evidence="1" type="ORF">FC75_GL000178</name>
</gene>
<organism evidence="1 2">
    <name type="scientific">Lacticaseibacillus camelliae DSM 22697 = JCM 13995</name>
    <dbReference type="NCBI Taxonomy" id="1423730"/>
    <lineage>
        <taxon>Bacteria</taxon>
        <taxon>Bacillati</taxon>
        <taxon>Bacillota</taxon>
        <taxon>Bacilli</taxon>
        <taxon>Lactobacillales</taxon>
        <taxon>Lactobacillaceae</taxon>
        <taxon>Lacticaseibacillus</taxon>
    </lineage>
</organism>
<dbReference type="PATRIC" id="fig|1423730.4.peg.188"/>
<protein>
    <submittedName>
        <fullName evidence="1">Uncharacterized protein</fullName>
    </submittedName>
</protein>
<evidence type="ECO:0000313" key="1">
    <source>
        <dbReference type="EMBL" id="KRN25640.1"/>
    </source>
</evidence>
<reference evidence="1 2" key="1">
    <citation type="journal article" date="2015" name="Genome Announc.">
        <title>Expanding the biotechnology potential of lactobacilli through comparative genomics of 213 strains and associated genera.</title>
        <authorList>
            <person name="Sun Z."/>
            <person name="Harris H.M."/>
            <person name="McCann A."/>
            <person name="Guo C."/>
            <person name="Argimon S."/>
            <person name="Zhang W."/>
            <person name="Yang X."/>
            <person name="Jeffery I.B."/>
            <person name="Cooney J.C."/>
            <person name="Kagawa T.F."/>
            <person name="Liu W."/>
            <person name="Song Y."/>
            <person name="Salvetti E."/>
            <person name="Wrobel A."/>
            <person name="Rasinkangas P."/>
            <person name="Parkhill J."/>
            <person name="Rea M.C."/>
            <person name="O'Sullivan O."/>
            <person name="Ritari J."/>
            <person name="Douillard F.P."/>
            <person name="Paul Ross R."/>
            <person name="Yang R."/>
            <person name="Briner A.E."/>
            <person name="Felis G.E."/>
            <person name="de Vos W.M."/>
            <person name="Barrangou R."/>
            <person name="Klaenhammer T.R."/>
            <person name="Caufield P.W."/>
            <person name="Cui Y."/>
            <person name="Zhang H."/>
            <person name="O'Toole P.W."/>
        </authorList>
    </citation>
    <scope>NUCLEOTIDE SEQUENCE [LARGE SCALE GENOMIC DNA]</scope>
    <source>
        <strain evidence="1 2">DSM 22697</strain>
    </source>
</reference>
<keyword evidence="2" id="KW-1185">Reference proteome</keyword>
<evidence type="ECO:0000313" key="2">
    <source>
        <dbReference type="Proteomes" id="UP000050865"/>
    </source>
</evidence>
<name>A0A0R2FB83_9LACO</name>